<dbReference type="Pfam" id="PF21680">
    <property type="entry name" value="GIDA_C_1st"/>
    <property type="match status" value="1"/>
</dbReference>
<dbReference type="NCBIfam" id="TIGR00136">
    <property type="entry name" value="mnmG_gidA"/>
    <property type="match status" value="1"/>
</dbReference>
<organism evidence="13 14">
    <name type="scientific">Flavobacterium sediminilitoris</name>
    <dbReference type="NCBI Taxonomy" id="2024526"/>
    <lineage>
        <taxon>Bacteria</taxon>
        <taxon>Pseudomonadati</taxon>
        <taxon>Bacteroidota</taxon>
        <taxon>Flavobacteriia</taxon>
        <taxon>Flavobacteriales</taxon>
        <taxon>Flavobacteriaceae</taxon>
        <taxon>Flavobacterium</taxon>
    </lineage>
</organism>
<dbReference type="PROSITE" id="PS01281">
    <property type="entry name" value="GIDA_2"/>
    <property type="match status" value="1"/>
</dbReference>
<feature type="binding site" evidence="11">
    <location>
        <position position="126"/>
    </location>
    <ligand>
        <name>FAD</name>
        <dbReference type="ChEBI" id="CHEBI:57692"/>
    </ligand>
</feature>
<dbReference type="InterPro" id="IPR044920">
    <property type="entry name" value="MnmG_C_subdom_sf"/>
</dbReference>
<evidence type="ECO:0000256" key="5">
    <source>
        <dbReference type="ARBA" id="ARBA00022630"/>
    </source>
</evidence>
<dbReference type="PANTHER" id="PTHR11806">
    <property type="entry name" value="GLUCOSE INHIBITED DIVISION PROTEIN A"/>
    <property type="match status" value="1"/>
</dbReference>
<keyword evidence="5 11" id="KW-0285">Flavoprotein</keyword>
<evidence type="ECO:0000256" key="8">
    <source>
        <dbReference type="ARBA" id="ARBA00023027"/>
    </source>
</evidence>
<dbReference type="Gene3D" id="1.10.10.1800">
    <property type="entry name" value="tRNA uridine 5-carboxymethylaminomethyl modification enzyme MnmG/GidA"/>
    <property type="match status" value="1"/>
</dbReference>
<dbReference type="InterPro" id="IPR047001">
    <property type="entry name" value="MnmG_C_subdom"/>
</dbReference>
<evidence type="ECO:0000259" key="12">
    <source>
        <dbReference type="SMART" id="SM01228"/>
    </source>
</evidence>
<evidence type="ECO:0000313" key="13">
    <source>
        <dbReference type="EMBL" id="UOX34906.1"/>
    </source>
</evidence>
<comment type="subcellular location">
    <subcellularLocation>
        <location evidence="11">Cytoplasm</location>
    </subcellularLocation>
</comment>
<evidence type="ECO:0000256" key="1">
    <source>
        <dbReference type="ARBA" id="ARBA00001974"/>
    </source>
</evidence>
<dbReference type="HAMAP" id="MF_00129">
    <property type="entry name" value="MnmG_GidA"/>
    <property type="match status" value="1"/>
</dbReference>
<comment type="subunit">
    <text evidence="9 11">Homodimer. Heterotetramer of two MnmE and two MnmG subunits.</text>
</comment>
<name>A0ABY4HRR8_9FLAO</name>
<feature type="binding site" evidence="11">
    <location>
        <position position="371"/>
    </location>
    <ligand>
        <name>FAD</name>
        <dbReference type="ChEBI" id="CHEBI:57692"/>
    </ligand>
</feature>
<dbReference type="Proteomes" id="UP000830454">
    <property type="component" value="Chromosome"/>
</dbReference>
<proteinExistence type="inferred from homology"/>
<gene>
    <name evidence="11 13" type="primary">mnmG</name>
    <name evidence="11" type="synonym">gidA</name>
    <name evidence="13" type="ORF">LXD69_05185</name>
</gene>
<evidence type="ECO:0000256" key="2">
    <source>
        <dbReference type="ARBA" id="ARBA00003717"/>
    </source>
</evidence>
<feature type="binding site" evidence="11">
    <location>
        <begin position="274"/>
        <end position="288"/>
    </location>
    <ligand>
        <name>NAD(+)</name>
        <dbReference type="ChEBI" id="CHEBI:57540"/>
    </ligand>
</feature>
<evidence type="ECO:0000256" key="7">
    <source>
        <dbReference type="ARBA" id="ARBA00022827"/>
    </source>
</evidence>
<keyword evidence="7 11" id="KW-0274">FAD</keyword>
<keyword evidence="6 11" id="KW-0819">tRNA processing</keyword>
<feature type="domain" description="tRNA uridine 5-carboxymethylaminomethyl modification enzyme C-terminal subdomain" evidence="12">
    <location>
        <begin position="550"/>
        <end position="621"/>
    </location>
</feature>
<protein>
    <recommendedName>
        <fullName evidence="4 11">tRNA uridine 5-carboxymethylaminomethyl modification enzyme MnmG</fullName>
    </recommendedName>
    <alternativeName>
        <fullName evidence="10 11">Glucose-inhibited division protein A</fullName>
    </alternativeName>
</protein>
<dbReference type="Gene3D" id="1.10.150.570">
    <property type="entry name" value="GidA associated domain, C-terminal subdomain"/>
    <property type="match status" value="1"/>
</dbReference>
<reference evidence="13" key="2">
    <citation type="submission" date="2022-04" db="EMBL/GenBank/DDBJ databases">
        <title>Complete Genome Sequence of Flavobacterium sediminilitoris YSM-43, Isolated from a Tidal Sediment.</title>
        <authorList>
            <person name="Lee P.A."/>
        </authorList>
    </citation>
    <scope>NUCLEOTIDE SEQUENCE</scope>
    <source>
        <strain evidence="13">YSM-43</strain>
    </source>
</reference>
<evidence type="ECO:0000256" key="6">
    <source>
        <dbReference type="ARBA" id="ARBA00022694"/>
    </source>
</evidence>
<evidence type="ECO:0000313" key="14">
    <source>
        <dbReference type="Proteomes" id="UP000830454"/>
    </source>
</evidence>
<dbReference type="Pfam" id="PF01134">
    <property type="entry name" value="GIDA"/>
    <property type="match status" value="1"/>
</dbReference>
<keyword evidence="11" id="KW-0963">Cytoplasm</keyword>
<evidence type="ECO:0000256" key="9">
    <source>
        <dbReference type="ARBA" id="ARBA00025948"/>
    </source>
</evidence>
<dbReference type="InterPro" id="IPR049312">
    <property type="entry name" value="GIDA_C_N"/>
</dbReference>
<comment type="function">
    <text evidence="2 11">NAD-binding protein involved in the addition of a carboxymethylaminomethyl (cmnm) group at the wobble position (U34) of certain tRNAs, forming tRNA-cmnm(5)s(2)U34.</text>
</comment>
<reference evidence="13" key="1">
    <citation type="submission" date="2021-12" db="EMBL/GenBank/DDBJ databases">
        <authorList>
            <person name="Cha I.-T."/>
            <person name="Lee K.-E."/>
            <person name="Park S.-J."/>
        </authorList>
    </citation>
    <scope>NUCLEOTIDE SEQUENCE</scope>
    <source>
        <strain evidence="13">YSM-43</strain>
    </source>
</reference>
<evidence type="ECO:0000256" key="3">
    <source>
        <dbReference type="ARBA" id="ARBA00007653"/>
    </source>
</evidence>
<feature type="binding site" evidence="11">
    <location>
        <begin position="14"/>
        <end position="19"/>
    </location>
    <ligand>
        <name>FAD</name>
        <dbReference type="ChEBI" id="CHEBI:57692"/>
    </ligand>
</feature>
<dbReference type="Pfam" id="PF13932">
    <property type="entry name" value="SAM_GIDA_C"/>
    <property type="match status" value="1"/>
</dbReference>
<accession>A0ABY4HRR8</accession>
<dbReference type="Gene3D" id="3.50.50.60">
    <property type="entry name" value="FAD/NAD(P)-binding domain"/>
    <property type="match status" value="2"/>
</dbReference>
<dbReference type="InterPro" id="IPR002218">
    <property type="entry name" value="MnmG-rel"/>
</dbReference>
<dbReference type="SUPFAM" id="SSF51905">
    <property type="entry name" value="FAD/NAD(P)-binding domain"/>
    <property type="match status" value="1"/>
</dbReference>
<dbReference type="RefSeq" id="WP_246917989.1">
    <property type="nucleotide sequence ID" value="NZ_CP090145.1"/>
</dbReference>
<comment type="similarity">
    <text evidence="3 11">Belongs to the MnmG family.</text>
</comment>
<feature type="binding site" evidence="11">
    <location>
        <position position="181"/>
    </location>
    <ligand>
        <name>FAD</name>
        <dbReference type="ChEBI" id="CHEBI:57692"/>
    </ligand>
</feature>
<dbReference type="InterPro" id="IPR036188">
    <property type="entry name" value="FAD/NAD-bd_sf"/>
</dbReference>
<sequence length="625" mass="70060">MSLFQKKYDVVVVGGGHAGCEAAAAAANMGCSTLLVTMSLQNIAQMSCNPAMGGIAKGQIVREIDALGGYSGIVSDKTAIQFKMLNKSKGPAMWSPRVQSDRMRFAEEWRLMLEETPNLDFYQEMVSGILSENGKLIGVKTSLGIEIKAKTVILTNGTFLNGLIHIGDKQFGGGRAGESASFGITEDLLKLGFESGRMKTGTPPRVDGRSLDYSKMIEQPGDVVPDKFSYSNITKPLSVQRSCWMTYTSNDVHDILREGFDRSPMFNGRIKSIGPRYCPSIEDKINRFADKERHQLFVEPEGWKTVEVYVNGFSTSLPEDVQFKAMKTVAGFENVKFFRAGYAIEYDYFPPTQLKHTLETKLVNGLYFAGQINGTTGYEEAASQGLMAGINAALKVQEREPFILKRNEAYIGVLIDDLITKGTEEPYRMFTSRAEYRTLLRQDNADIRLTPKGYEIGLAKEERLIRMEEKFSKSEAMVNFFRETSLKPDEANVILEEKGSSPMSQPDKMFKVFSRPQIDLVDILKFEKVKQYVSDHDLDNEIIEQAEIQVKYSGYIEKEKNHADKLNRLEDAIIPDNFDFNKIKSISIEAKQKLNKIRPKTIAQASRISGVSPSDISVLLIYMGR</sequence>
<keyword evidence="14" id="KW-1185">Reference proteome</keyword>
<evidence type="ECO:0000256" key="11">
    <source>
        <dbReference type="HAMAP-Rule" id="MF_00129"/>
    </source>
</evidence>
<dbReference type="InterPro" id="IPR040131">
    <property type="entry name" value="MnmG_N"/>
</dbReference>
<dbReference type="InterPro" id="IPR004416">
    <property type="entry name" value="MnmG"/>
</dbReference>
<keyword evidence="8 11" id="KW-0520">NAD</keyword>
<dbReference type="EMBL" id="CP090145">
    <property type="protein sequence ID" value="UOX34906.1"/>
    <property type="molecule type" value="Genomic_DNA"/>
</dbReference>
<dbReference type="PANTHER" id="PTHR11806:SF0">
    <property type="entry name" value="PROTEIN MTO1 HOMOLOG, MITOCHONDRIAL"/>
    <property type="match status" value="1"/>
</dbReference>
<comment type="cofactor">
    <cofactor evidence="1 11">
        <name>FAD</name>
        <dbReference type="ChEBI" id="CHEBI:57692"/>
    </cofactor>
</comment>
<dbReference type="InterPro" id="IPR020595">
    <property type="entry name" value="MnmG-rel_CS"/>
</dbReference>
<dbReference type="PROSITE" id="PS01280">
    <property type="entry name" value="GIDA_1"/>
    <property type="match status" value="1"/>
</dbReference>
<evidence type="ECO:0000256" key="10">
    <source>
        <dbReference type="ARBA" id="ARBA00031800"/>
    </source>
</evidence>
<evidence type="ECO:0000256" key="4">
    <source>
        <dbReference type="ARBA" id="ARBA00020461"/>
    </source>
</evidence>
<dbReference type="InterPro" id="IPR026904">
    <property type="entry name" value="MnmG_C"/>
</dbReference>
<dbReference type="SMART" id="SM01228">
    <property type="entry name" value="GIDA_assoc_3"/>
    <property type="match status" value="1"/>
</dbReference>